<reference evidence="1 2" key="1">
    <citation type="submission" date="2017-12" db="EMBL/GenBank/DDBJ databases">
        <title>Phylogenetic diversity of female urinary microbiome.</title>
        <authorList>
            <person name="Thomas-White K."/>
            <person name="Wolfe A.J."/>
        </authorList>
    </citation>
    <scope>NUCLEOTIDE SEQUENCE [LARGE SCALE GENOMIC DNA]</scope>
    <source>
        <strain evidence="1 2">UMB0085</strain>
    </source>
</reference>
<dbReference type="Gene3D" id="3.30.2400.30">
    <property type="match status" value="1"/>
</dbReference>
<dbReference type="InterPro" id="IPR020049">
    <property type="entry name" value="Major_capsid-like"/>
</dbReference>
<dbReference type="Pfam" id="PF09950">
    <property type="entry name" value="Major_capside"/>
    <property type="match status" value="1"/>
</dbReference>
<name>A0A2N5KYP1_9LACO</name>
<dbReference type="PIRSF" id="PIRSF029202">
    <property type="entry name" value="UCP029202"/>
    <property type="match status" value="1"/>
</dbReference>
<evidence type="ECO:0000313" key="2">
    <source>
        <dbReference type="Proteomes" id="UP000235119"/>
    </source>
</evidence>
<dbReference type="EMBL" id="PKIW01000020">
    <property type="protein sequence ID" value="PLT11352.1"/>
    <property type="molecule type" value="Genomic_DNA"/>
</dbReference>
<evidence type="ECO:0000313" key="1">
    <source>
        <dbReference type="EMBL" id="PLT11352.1"/>
    </source>
</evidence>
<dbReference type="AlphaFoldDB" id="A0A2N5KYP1"/>
<sequence>MPKAGFNTGTAYSELFNVVDPVVLQPKGEELQGRTMFKLKPLPDPWALTYEWAWKEIMGQASDYTDRATDITTTDVTYHREVCYVAEKAAGFEYSQADLERSHTGGRNIDIITDRATATHDALANWEDALIFNGNGDSQRPIYGLTTDAETAGYQTLDDPSVTLQKVVDPNNKDAFSDAYKIINYFMDAASKITLLPGYHNVKPYLALPPKEYELLTRPLVNQYNPDKTLWNMIQRNGANSDGVFAGIKPVTELEAKYWNNEKGQAGKKNMGIVYLDTPDVAQIVIAMEPRRYGTAIPSADNGLSYKQMYMERSGGLSVKFPAAIVQLTGLNDGSETWAEAKTKAK</sequence>
<dbReference type="RefSeq" id="WP_068812997.1">
    <property type="nucleotide sequence ID" value="NZ_MAKH01000007.1"/>
</dbReference>
<comment type="caution">
    <text evidence="1">The sequence shown here is derived from an EMBL/GenBank/DDBJ whole genome shotgun (WGS) entry which is preliminary data.</text>
</comment>
<proteinExistence type="predicted"/>
<accession>A0A2N5KYP1</accession>
<protein>
    <submittedName>
        <fullName evidence="1">DUF2184 domain-containing protein</fullName>
    </submittedName>
</protein>
<gene>
    <name evidence="1" type="ORF">CYJ79_05230</name>
</gene>
<dbReference type="Proteomes" id="UP000235119">
    <property type="component" value="Unassembled WGS sequence"/>
</dbReference>
<organism evidence="1 2">
    <name type="scientific">Lactobacillus crispatus</name>
    <dbReference type="NCBI Taxonomy" id="47770"/>
    <lineage>
        <taxon>Bacteria</taxon>
        <taxon>Bacillati</taxon>
        <taxon>Bacillota</taxon>
        <taxon>Bacilli</taxon>
        <taxon>Lactobacillales</taxon>
        <taxon>Lactobacillaceae</taxon>
        <taxon>Lactobacillus</taxon>
    </lineage>
</organism>